<dbReference type="PROSITE" id="PS00445">
    <property type="entry name" value="FGGY_KINASES_2"/>
    <property type="match status" value="1"/>
</dbReference>
<dbReference type="InterPro" id="IPR018485">
    <property type="entry name" value="FGGY_C"/>
</dbReference>
<proteinExistence type="inferred from homology"/>
<dbReference type="EMBL" id="JAHUTJ010002680">
    <property type="protein sequence ID" value="MED6265332.1"/>
    <property type="molecule type" value="Genomic_DNA"/>
</dbReference>
<keyword evidence="4" id="KW-0418">Kinase</keyword>
<dbReference type="PANTHER" id="PTHR10196:SF69">
    <property type="entry name" value="GLYCEROL KINASE"/>
    <property type="match status" value="1"/>
</dbReference>
<evidence type="ECO:0000259" key="6">
    <source>
        <dbReference type="Pfam" id="PF02782"/>
    </source>
</evidence>
<protein>
    <recommendedName>
        <fullName evidence="6">Carbohydrate kinase FGGY C-terminal domain-containing protein</fullName>
    </recommendedName>
</protein>
<accession>A0ABU7CQX6</accession>
<keyword evidence="2" id="KW-0808">Transferase</keyword>
<keyword evidence="8" id="KW-1185">Reference proteome</keyword>
<organism evidence="7 8">
    <name type="scientific">Characodon lateralis</name>
    <dbReference type="NCBI Taxonomy" id="208331"/>
    <lineage>
        <taxon>Eukaryota</taxon>
        <taxon>Metazoa</taxon>
        <taxon>Chordata</taxon>
        <taxon>Craniata</taxon>
        <taxon>Vertebrata</taxon>
        <taxon>Euteleostomi</taxon>
        <taxon>Actinopterygii</taxon>
        <taxon>Neopterygii</taxon>
        <taxon>Teleostei</taxon>
        <taxon>Neoteleostei</taxon>
        <taxon>Acanthomorphata</taxon>
        <taxon>Ovalentaria</taxon>
        <taxon>Atherinomorphae</taxon>
        <taxon>Cyprinodontiformes</taxon>
        <taxon>Goodeidae</taxon>
        <taxon>Characodon</taxon>
    </lineage>
</organism>
<sequence length="321" mass="34724">KSGSLAGVPISGCLGDQSAALVGQMCFEEGQAKNTYGTGCFLLRNTGTKPVMSDHGLITTVAYKLGRDKPACYALEGSVAIAGAVVRWLKDNMCIVKSSSEIGKSIFHEPRTQEPSDCNRLCVMEMSVFKHHPVVSEQLAAEAGTSYGCYFVPAFSGLYAPYWEPSARGIICGLTQFTNRKHLAFAALEAVCFQTREILDAMNQDCCIPLSVLGVDGGMTGNRLLMQLQADILCIPVVRPTMSETTALGAAMAAGAAQGVDVWNLNPDQLPHVTSEKYEPQINTEESEFRFARWKKAVQKAMNWETTETSCTSNGQQQGLN</sequence>
<keyword evidence="3" id="KW-0547">Nucleotide-binding</keyword>
<dbReference type="Gene3D" id="3.30.420.40">
    <property type="match status" value="1"/>
</dbReference>
<evidence type="ECO:0000256" key="2">
    <source>
        <dbReference type="ARBA" id="ARBA00022679"/>
    </source>
</evidence>
<dbReference type="Proteomes" id="UP001352852">
    <property type="component" value="Unassembled WGS sequence"/>
</dbReference>
<evidence type="ECO:0000313" key="7">
    <source>
        <dbReference type="EMBL" id="MED6265332.1"/>
    </source>
</evidence>
<gene>
    <name evidence="7" type="ORF">CHARACLAT_024371</name>
</gene>
<evidence type="ECO:0000256" key="1">
    <source>
        <dbReference type="ARBA" id="ARBA00009156"/>
    </source>
</evidence>
<evidence type="ECO:0000256" key="3">
    <source>
        <dbReference type="ARBA" id="ARBA00022741"/>
    </source>
</evidence>
<comment type="similarity">
    <text evidence="1">Belongs to the FGGY kinase family.</text>
</comment>
<dbReference type="PANTHER" id="PTHR10196">
    <property type="entry name" value="SUGAR KINASE"/>
    <property type="match status" value="1"/>
</dbReference>
<reference evidence="7 8" key="1">
    <citation type="submission" date="2021-06" db="EMBL/GenBank/DDBJ databases">
        <authorList>
            <person name="Palmer J.M."/>
        </authorList>
    </citation>
    <scope>NUCLEOTIDE SEQUENCE [LARGE SCALE GENOMIC DNA]</scope>
    <source>
        <strain evidence="7 8">CL_MEX2019</strain>
        <tissue evidence="7">Muscle</tissue>
    </source>
</reference>
<name>A0ABU7CQX6_9TELE</name>
<dbReference type="SUPFAM" id="SSF53067">
    <property type="entry name" value="Actin-like ATPase domain"/>
    <property type="match status" value="1"/>
</dbReference>
<evidence type="ECO:0000256" key="5">
    <source>
        <dbReference type="ARBA" id="ARBA00022840"/>
    </source>
</evidence>
<dbReference type="InterPro" id="IPR043129">
    <property type="entry name" value="ATPase_NBD"/>
</dbReference>
<keyword evidence="5" id="KW-0067">ATP-binding</keyword>
<evidence type="ECO:0000313" key="8">
    <source>
        <dbReference type="Proteomes" id="UP001352852"/>
    </source>
</evidence>
<evidence type="ECO:0000256" key="4">
    <source>
        <dbReference type="ARBA" id="ARBA00022777"/>
    </source>
</evidence>
<dbReference type="Pfam" id="PF02782">
    <property type="entry name" value="FGGY_C"/>
    <property type="match status" value="1"/>
</dbReference>
<comment type="caution">
    <text evidence="7">The sequence shown here is derived from an EMBL/GenBank/DDBJ whole genome shotgun (WGS) entry which is preliminary data.</text>
</comment>
<feature type="domain" description="Carbohydrate kinase FGGY C-terminal" evidence="6">
    <location>
        <begin position="33"/>
        <end position="257"/>
    </location>
</feature>
<dbReference type="InterPro" id="IPR018483">
    <property type="entry name" value="Carb_kinase_FGGY_CS"/>
</dbReference>
<feature type="non-terminal residue" evidence="7">
    <location>
        <position position="1"/>
    </location>
</feature>